<gene>
    <name evidence="7" type="primary">CNN2_6</name>
    <name evidence="7" type="ORF">P7K49_008465</name>
</gene>
<dbReference type="Gene3D" id="1.10.418.10">
    <property type="entry name" value="Calponin-like domain"/>
    <property type="match status" value="1"/>
</dbReference>
<dbReference type="InterPro" id="IPR036872">
    <property type="entry name" value="CH_dom_sf"/>
</dbReference>
<evidence type="ECO:0000256" key="1">
    <source>
        <dbReference type="ARBA" id="ARBA00009631"/>
    </source>
</evidence>
<protein>
    <recommendedName>
        <fullName evidence="3">Calponin-2</fullName>
    </recommendedName>
    <alternativeName>
        <fullName evidence="5">Calponin H2, smooth muscle</fullName>
    </alternativeName>
    <alternativeName>
        <fullName evidence="4">Neutral calponin</fullName>
    </alternativeName>
</protein>
<organism evidence="7 8">
    <name type="scientific">Saguinus oedipus</name>
    <name type="common">Cotton-top tamarin</name>
    <name type="synonym">Oedipomidas oedipus</name>
    <dbReference type="NCBI Taxonomy" id="9490"/>
    <lineage>
        <taxon>Eukaryota</taxon>
        <taxon>Metazoa</taxon>
        <taxon>Chordata</taxon>
        <taxon>Craniata</taxon>
        <taxon>Vertebrata</taxon>
        <taxon>Euteleostomi</taxon>
        <taxon>Mammalia</taxon>
        <taxon>Eutheria</taxon>
        <taxon>Euarchontoglires</taxon>
        <taxon>Primates</taxon>
        <taxon>Haplorrhini</taxon>
        <taxon>Platyrrhini</taxon>
        <taxon>Cebidae</taxon>
        <taxon>Callitrichinae</taxon>
        <taxon>Saguinus</taxon>
    </lineage>
</organism>
<evidence type="ECO:0000259" key="6">
    <source>
        <dbReference type="Pfam" id="PF00307"/>
    </source>
</evidence>
<dbReference type="InterPro" id="IPR050606">
    <property type="entry name" value="Calponin-like"/>
</dbReference>
<dbReference type="PANTHER" id="PTHR47385:SF7">
    <property type="entry name" value="CALPONIN-2"/>
    <property type="match status" value="1"/>
</dbReference>
<evidence type="ECO:0000256" key="4">
    <source>
        <dbReference type="ARBA" id="ARBA00032203"/>
    </source>
</evidence>
<evidence type="ECO:0000313" key="7">
    <source>
        <dbReference type="EMBL" id="KAK2114199.1"/>
    </source>
</evidence>
<dbReference type="InterPro" id="IPR000557">
    <property type="entry name" value="Calponin_repeat"/>
</dbReference>
<feature type="domain" description="Calponin-homology (CH)" evidence="6">
    <location>
        <begin position="89"/>
        <end position="137"/>
    </location>
</feature>
<dbReference type="PANTHER" id="PTHR47385">
    <property type="entry name" value="CALPONIN"/>
    <property type="match status" value="1"/>
</dbReference>
<evidence type="ECO:0000256" key="5">
    <source>
        <dbReference type="ARBA" id="ARBA00033287"/>
    </source>
</evidence>
<comment type="similarity">
    <text evidence="1">Belongs to the calponin family.</text>
</comment>
<accession>A0ABQ9VXT7</accession>
<dbReference type="InterPro" id="IPR003096">
    <property type="entry name" value="SM22_calponin"/>
</dbReference>
<proteinExistence type="inferred from homology"/>
<reference evidence="7 8" key="1">
    <citation type="submission" date="2023-05" db="EMBL/GenBank/DDBJ databases">
        <title>B98-5 Cell Line De Novo Hybrid Assembly: An Optical Mapping Approach.</title>
        <authorList>
            <person name="Kananen K."/>
            <person name="Auerbach J.A."/>
            <person name="Kautto E."/>
            <person name="Blachly J.S."/>
        </authorList>
    </citation>
    <scope>NUCLEOTIDE SEQUENCE [LARGE SCALE GENOMIC DNA]</scope>
    <source>
        <strain evidence="7">B95-8</strain>
        <tissue evidence="7">Cell line</tissue>
    </source>
</reference>
<dbReference type="Pfam" id="PF00402">
    <property type="entry name" value="Calponin"/>
    <property type="match status" value="2"/>
</dbReference>
<evidence type="ECO:0000313" key="8">
    <source>
        <dbReference type="Proteomes" id="UP001266305"/>
    </source>
</evidence>
<name>A0ABQ9VXT7_SAGOE</name>
<keyword evidence="8" id="KW-1185">Reference proteome</keyword>
<comment type="caution">
    <text evidence="7">The sequence shown here is derived from an EMBL/GenBank/DDBJ whole genome shotgun (WGS) entry which is preliminary data.</text>
</comment>
<dbReference type="PRINTS" id="PR00888">
    <property type="entry name" value="SM22CALPONIN"/>
</dbReference>
<evidence type="ECO:0000256" key="2">
    <source>
        <dbReference type="ARBA" id="ARBA00022553"/>
    </source>
</evidence>
<dbReference type="Pfam" id="PF00307">
    <property type="entry name" value="CH"/>
    <property type="match status" value="1"/>
</dbReference>
<dbReference type="InterPro" id="IPR001715">
    <property type="entry name" value="CH_dom"/>
</dbReference>
<evidence type="ECO:0000256" key="3">
    <source>
        <dbReference type="ARBA" id="ARBA00023874"/>
    </source>
</evidence>
<dbReference type="Proteomes" id="UP001266305">
    <property type="component" value="Unassembled WGS sequence"/>
</dbReference>
<dbReference type="EMBL" id="JASSZA010000004">
    <property type="protein sequence ID" value="KAK2114199.1"/>
    <property type="molecule type" value="Genomic_DNA"/>
</dbReference>
<keyword evidence="2" id="KW-0597">Phosphoprotein</keyword>
<sequence length="273" mass="30504">MLLSDMGFSCAMGYQMTLDIEPCAALQPFHNIMEELQYYVDNAERIPAPCPPGGPVRLTRPPAISSTRLNKDPSYRLSAEELVNFFISPDFRKGLKDVIILCTLMNKLQLGSVPRINRSMQNWRQLEKLSNFIKAVASDLLESGNPTQVQVSLLALRGKAKTQGLQRGVDIGVKYPEKQERNFHDAALKAGQRVTGLQMDTNKCTSQSGMTAYRLLRKEASLRPLPMDHWTISLRMYTNKCASQVGMTAPGSRGHIHDTKLGTNKCDNSSIRF</sequence>
<dbReference type="SUPFAM" id="SSF47576">
    <property type="entry name" value="Calponin-homology domain, CH-domain"/>
    <property type="match status" value="1"/>
</dbReference>